<keyword evidence="3" id="KW-0479">Metal-binding</keyword>
<evidence type="ECO:0000259" key="12">
    <source>
        <dbReference type="PROSITE" id="PS51119"/>
    </source>
</evidence>
<dbReference type="GO" id="GO:0006351">
    <property type="term" value="P:DNA-templated transcription"/>
    <property type="evidence" value="ECO:0007669"/>
    <property type="project" value="InterPro"/>
</dbReference>
<dbReference type="PANTHER" id="PTHR10379:SF14">
    <property type="entry name" value="NERVY, ISOFORM D"/>
    <property type="match status" value="1"/>
</dbReference>
<feature type="compositionally biased region" description="Basic and acidic residues" evidence="10">
    <location>
        <begin position="177"/>
        <end position="197"/>
    </location>
</feature>
<evidence type="ECO:0000256" key="2">
    <source>
        <dbReference type="ARBA" id="ARBA00022491"/>
    </source>
</evidence>
<dbReference type="AlphaFoldDB" id="A0A819ECG5"/>
<dbReference type="InterPro" id="IPR003894">
    <property type="entry name" value="TAFH_NHR1"/>
</dbReference>
<keyword evidence="2" id="KW-0678">Repressor</keyword>
<feature type="compositionally biased region" description="Low complexity" evidence="10">
    <location>
        <begin position="16"/>
        <end position="51"/>
    </location>
</feature>
<name>A0A819ECG5_9BILA</name>
<dbReference type="Gene3D" id="6.10.140.2220">
    <property type="match status" value="1"/>
</dbReference>
<comment type="caution">
    <text evidence="13">The sequence shown here is derived from an EMBL/GenBank/DDBJ whole genome shotgun (WGS) entry which is preliminary data.</text>
</comment>
<sequence length="467" mass="54157">MPTDITENSTLSIPMSTTTENNTNESSSLIIPTTTTSSTQSPPLSSSLQTTVRPNSPIQTLSKQLDKLRRFLSTLYHFGSDISNEIGERVRTLILALVNNALSVEEFHGKLQAATNFPLRPFALPFLKSTLPLLQKELSQIARQSKQTISQFIVQHEDLILLSRDTLENDVTQPKEQLNENGKRKLADDSSNELDERPYATKRSTINHRTYTNPIRRDKDRTFSSYLREYTADYKDIDDDWKNAENMLNYILEMVTKSKRVLFMLQQKDIHLRRLIETNELEWRRRHAELLTQTDDRIAEVRRKAEETVLEIKRQSIIDLQKAVTQSEQKSNDILLREREQYQRLKAQTFEEAYAILNRQEDGPEHCWHCARKAIETCSGCNIARYCGQYCQHRDWEAHQRLCGPDLKRKLHDNPQIYRHSIAKPISINQHKDDSLIPTTQNVSFPPKTNNDNDKSEFETVVKTESS</sequence>
<dbReference type="GO" id="GO:0003714">
    <property type="term" value="F:transcription corepressor activity"/>
    <property type="evidence" value="ECO:0007669"/>
    <property type="project" value="InterPro"/>
</dbReference>
<feature type="domain" description="MYND-type" evidence="11">
    <location>
        <begin position="367"/>
        <end position="403"/>
    </location>
</feature>
<evidence type="ECO:0000256" key="9">
    <source>
        <dbReference type="PROSITE-ProRule" id="PRU00134"/>
    </source>
</evidence>
<feature type="region of interest" description="Disordered" evidence="10">
    <location>
        <begin position="171"/>
        <end position="197"/>
    </location>
</feature>
<feature type="region of interest" description="Disordered" evidence="10">
    <location>
        <begin position="1"/>
        <end position="56"/>
    </location>
</feature>
<reference evidence="13" key="1">
    <citation type="submission" date="2021-02" db="EMBL/GenBank/DDBJ databases">
        <authorList>
            <person name="Nowell W R."/>
        </authorList>
    </citation>
    <scope>NUCLEOTIDE SEQUENCE</scope>
</reference>
<keyword evidence="6" id="KW-0805">Transcription regulation</keyword>
<keyword evidence="7" id="KW-0804">Transcription</keyword>
<evidence type="ECO:0000313" key="13">
    <source>
        <dbReference type="EMBL" id="CAF3847566.1"/>
    </source>
</evidence>
<dbReference type="FunFam" id="1.20.120.1110:FF:000001">
    <property type="entry name" value="RUNX1 translocation partner 1"/>
    <property type="match status" value="1"/>
</dbReference>
<evidence type="ECO:0000256" key="10">
    <source>
        <dbReference type="SAM" id="MobiDB-lite"/>
    </source>
</evidence>
<feature type="region of interest" description="Disordered" evidence="10">
    <location>
        <begin position="437"/>
        <end position="467"/>
    </location>
</feature>
<dbReference type="SMART" id="SM00549">
    <property type="entry name" value="TAFH"/>
    <property type="match status" value="1"/>
</dbReference>
<dbReference type="SUPFAM" id="SSF158553">
    <property type="entry name" value="TAFH domain-like"/>
    <property type="match status" value="1"/>
</dbReference>
<proteinExistence type="predicted"/>
<evidence type="ECO:0000256" key="3">
    <source>
        <dbReference type="ARBA" id="ARBA00022723"/>
    </source>
</evidence>
<feature type="compositionally biased region" description="Polar residues" evidence="10">
    <location>
        <begin position="1"/>
        <end position="15"/>
    </location>
</feature>
<feature type="domain" description="TAFH" evidence="12">
    <location>
        <begin position="62"/>
        <end position="157"/>
    </location>
</feature>
<evidence type="ECO:0000256" key="5">
    <source>
        <dbReference type="ARBA" id="ARBA00022833"/>
    </source>
</evidence>
<dbReference type="Proteomes" id="UP000663844">
    <property type="component" value="Unassembled WGS sequence"/>
</dbReference>
<dbReference type="Gene3D" id="6.10.250.230">
    <property type="match status" value="1"/>
</dbReference>
<keyword evidence="4 9" id="KW-0863">Zinc-finger</keyword>
<evidence type="ECO:0000313" key="14">
    <source>
        <dbReference type="Proteomes" id="UP000663844"/>
    </source>
</evidence>
<accession>A0A819ECG5</accession>
<dbReference type="PANTHER" id="PTHR10379">
    <property type="entry name" value="MTG8 ETO EIGHT TWENTY ONE PROTEIN"/>
    <property type="match status" value="1"/>
</dbReference>
<evidence type="ECO:0000256" key="4">
    <source>
        <dbReference type="ARBA" id="ARBA00022771"/>
    </source>
</evidence>
<feature type="compositionally biased region" description="Basic and acidic residues" evidence="10">
    <location>
        <begin position="451"/>
        <end position="467"/>
    </location>
</feature>
<dbReference type="PROSITE" id="PS51119">
    <property type="entry name" value="TAFH"/>
    <property type="match status" value="1"/>
</dbReference>
<feature type="compositionally biased region" description="Polar residues" evidence="10">
    <location>
        <begin position="437"/>
        <end position="450"/>
    </location>
</feature>
<evidence type="ECO:0000256" key="7">
    <source>
        <dbReference type="ARBA" id="ARBA00023163"/>
    </source>
</evidence>
<comment type="subcellular location">
    <subcellularLocation>
        <location evidence="1">Nucleus</location>
    </subcellularLocation>
</comment>
<dbReference type="Pfam" id="PF01753">
    <property type="entry name" value="zf-MYND"/>
    <property type="match status" value="1"/>
</dbReference>
<dbReference type="Gene3D" id="1.20.120.1110">
    <property type="entry name" value="TAFH/NHR1 domain"/>
    <property type="match status" value="1"/>
</dbReference>
<dbReference type="PROSITE" id="PS50865">
    <property type="entry name" value="ZF_MYND_2"/>
    <property type="match status" value="1"/>
</dbReference>
<evidence type="ECO:0000256" key="8">
    <source>
        <dbReference type="ARBA" id="ARBA00023242"/>
    </source>
</evidence>
<dbReference type="PRINTS" id="PR01875">
    <property type="entry name" value="ETOFAMILY"/>
</dbReference>
<protein>
    <submittedName>
        <fullName evidence="13">Uncharacterized protein</fullName>
    </submittedName>
</protein>
<dbReference type="GO" id="GO:0005634">
    <property type="term" value="C:nucleus"/>
    <property type="evidence" value="ECO:0007669"/>
    <property type="project" value="UniProtKB-SubCell"/>
</dbReference>
<evidence type="ECO:0000256" key="6">
    <source>
        <dbReference type="ARBA" id="ARBA00023015"/>
    </source>
</evidence>
<evidence type="ECO:0000256" key="1">
    <source>
        <dbReference type="ARBA" id="ARBA00004123"/>
    </source>
</evidence>
<dbReference type="GO" id="GO:0008270">
    <property type="term" value="F:zinc ion binding"/>
    <property type="evidence" value="ECO:0007669"/>
    <property type="project" value="UniProtKB-KW"/>
</dbReference>
<dbReference type="InterPro" id="IPR002893">
    <property type="entry name" value="Znf_MYND"/>
</dbReference>
<keyword evidence="5" id="KW-0862">Zinc</keyword>
<evidence type="ECO:0000259" key="11">
    <source>
        <dbReference type="PROSITE" id="PS50865"/>
    </source>
</evidence>
<dbReference type="InterPro" id="IPR013289">
    <property type="entry name" value="CBFA2T1/2/3"/>
</dbReference>
<gene>
    <name evidence="13" type="ORF">OXD698_LOCUS21080</name>
</gene>
<dbReference type="SUPFAM" id="SSF144232">
    <property type="entry name" value="HIT/MYND zinc finger-like"/>
    <property type="match status" value="1"/>
</dbReference>
<keyword evidence="8" id="KW-0539">Nucleus</keyword>
<dbReference type="EMBL" id="CAJOAZ010001713">
    <property type="protein sequence ID" value="CAF3847566.1"/>
    <property type="molecule type" value="Genomic_DNA"/>
</dbReference>
<organism evidence="13 14">
    <name type="scientific">Adineta steineri</name>
    <dbReference type="NCBI Taxonomy" id="433720"/>
    <lineage>
        <taxon>Eukaryota</taxon>
        <taxon>Metazoa</taxon>
        <taxon>Spiralia</taxon>
        <taxon>Gnathifera</taxon>
        <taxon>Rotifera</taxon>
        <taxon>Eurotatoria</taxon>
        <taxon>Bdelloidea</taxon>
        <taxon>Adinetida</taxon>
        <taxon>Adinetidae</taxon>
        <taxon>Adineta</taxon>
    </lineage>
</organism>
<dbReference type="Pfam" id="PF07531">
    <property type="entry name" value="TAFH"/>
    <property type="match status" value="1"/>
</dbReference>
<dbReference type="InterPro" id="IPR037249">
    <property type="entry name" value="TAFH/NHR1_dom_sf"/>
</dbReference>